<evidence type="ECO:0000313" key="2">
    <source>
        <dbReference type="Proteomes" id="UP000828048"/>
    </source>
</evidence>
<accession>A0ACB7XIK7</accession>
<comment type="caution">
    <text evidence="1">The sequence shown here is derived from an EMBL/GenBank/DDBJ whole genome shotgun (WGS) entry which is preliminary data.</text>
</comment>
<protein>
    <submittedName>
        <fullName evidence="1">Uncharacterized protein</fullName>
    </submittedName>
</protein>
<dbReference type="EMBL" id="CM037160">
    <property type="protein sequence ID" value="KAH7840619.1"/>
    <property type="molecule type" value="Genomic_DNA"/>
</dbReference>
<evidence type="ECO:0000313" key="1">
    <source>
        <dbReference type="EMBL" id="KAH7840619.1"/>
    </source>
</evidence>
<organism evidence="1 2">
    <name type="scientific">Vaccinium darrowii</name>
    <dbReference type="NCBI Taxonomy" id="229202"/>
    <lineage>
        <taxon>Eukaryota</taxon>
        <taxon>Viridiplantae</taxon>
        <taxon>Streptophyta</taxon>
        <taxon>Embryophyta</taxon>
        <taxon>Tracheophyta</taxon>
        <taxon>Spermatophyta</taxon>
        <taxon>Magnoliopsida</taxon>
        <taxon>eudicotyledons</taxon>
        <taxon>Gunneridae</taxon>
        <taxon>Pentapetalae</taxon>
        <taxon>asterids</taxon>
        <taxon>Ericales</taxon>
        <taxon>Ericaceae</taxon>
        <taxon>Vaccinioideae</taxon>
        <taxon>Vaccinieae</taxon>
        <taxon>Vaccinium</taxon>
    </lineage>
</organism>
<reference evidence="1 2" key="1">
    <citation type="journal article" date="2021" name="Hortic Res">
        <title>High-quality reference genome and annotation aids understanding of berry development for evergreen blueberry (Vaccinium darrowii).</title>
        <authorList>
            <person name="Yu J."/>
            <person name="Hulse-Kemp A.M."/>
            <person name="Babiker E."/>
            <person name="Staton M."/>
        </authorList>
    </citation>
    <scope>NUCLEOTIDE SEQUENCE [LARGE SCALE GENOMIC DNA]</scope>
    <source>
        <strain evidence="2">cv. NJ 8807/NJ 8810</strain>
        <tissue evidence="1">Young leaf</tissue>
    </source>
</reference>
<keyword evidence="2" id="KW-1185">Reference proteome</keyword>
<name>A0ACB7XIK7_9ERIC</name>
<sequence length="112" mass="12585">MIGGYVQNNCTVEAINLFFEALELERPVLDEVTFLSALTAASQFQRLDFAQQLHAYLMKDSAASHIMDNDGLMHVHEMQQERFTIDSITVTALLSAASNLRNLVVLRRTSNI</sequence>
<dbReference type="Proteomes" id="UP000828048">
    <property type="component" value="Chromosome 10"/>
</dbReference>
<proteinExistence type="predicted"/>
<gene>
    <name evidence="1" type="ORF">Vadar_019279</name>
</gene>